<accession>A0ABZ2YGS2</accession>
<keyword evidence="1" id="KW-0175">Coiled coil</keyword>
<dbReference type="EMBL" id="CP149822">
    <property type="protein sequence ID" value="WZN39013.1"/>
    <property type="molecule type" value="Genomic_DNA"/>
</dbReference>
<evidence type="ECO:0000256" key="2">
    <source>
        <dbReference type="SAM" id="Phobius"/>
    </source>
</evidence>
<feature type="transmembrane region" description="Helical" evidence="2">
    <location>
        <begin position="78"/>
        <end position="99"/>
    </location>
</feature>
<feature type="transmembrane region" description="Helical" evidence="2">
    <location>
        <begin position="48"/>
        <end position="66"/>
    </location>
</feature>
<keyword evidence="2" id="KW-1133">Transmembrane helix</keyword>
<keyword evidence="4" id="KW-1185">Reference proteome</keyword>
<proteinExistence type="predicted"/>
<keyword evidence="2" id="KW-0472">Membrane</keyword>
<reference evidence="4" key="1">
    <citation type="submission" date="2024-03" db="EMBL/GenBank/DDBJ databases">
        <title>Chitinophaga horti sp. nov., isolated from garden soil.</title>
        <authorList>
            <person name="Lee D.S."/>
            <person name="Han D.M."/>
            <person name="Baek J.H."/>
            <person name="Choi D.G."/>
            <person name="Jeon J.H."/>
            <person name="Jeon C.O."/>
        </authorList>
    </citation>
    <scope>NUCLEOTIDE SEQUENCE [LARGE SCALE GENOMIC DNA]</scope>
    <source>
        <strain evidence="4">GPA1</strain>
    </source>
</reference>
<keyword evidence="2" id="KW-0812">Transmembrane</keyword>
<protein>
    <submittedName>
        <fullName evidence="3">Uncharacterized protein</fullName>
    </submittedName>
</protein>
<evidence type="ECO:0000256" key="1">
    <source>
        <dbReference type="SAM" id="Coils"/>
    </source>
</evidence>
<feature type="coiled-coil region" evidence="1">
    <location>
        <begin position="2"/>
        <end position="29"/>
    </location>
</feature>
<evidence type="ECO:0000313" key="4">
    <source>
        <dbReference type="Proteomes" id="UP001485459"/>
    </source>
</evidence>
<evidence type="ECO:0000313" key="3">
    <source>
        <dbReference type="EMBL" id="WZN39013.1"/>
    </source>
</evidence>
<dbReference type="Proteomes" id="UP001485459">
    <property type="component" value="Chromosome"/>
</dbReference>
<sequence>MAKIKIKNIEMLDQEVERLQRRRRRLEDELGARVDHLRDNYKSMAMNAVVPGIAGSGVLGIVGGLAKTAFKSGTGKSMLTNILIGAVEFLGVKLGVNLFNKIRNRRHRRKRNGTEPDAADGE</sequence>
<dbReference type="RefSeq" id="WP_341834021.1">
    <property type="nucleotide sequence ID" value="NZ_CP149822.1"/>
</dbReference>
<organism evidence="3 4">
    <name type="scientific">Chitinophaga pollutisoli</name>
    <dbReference type="NCBI Taxonomy" id="3133966"/>
    <lineage>
        <taxon>Bacteria</taxon>
        <taxon>Pseudomonadati</taxon>
        <taxon>Bacteroidota</taxon>
        <taxon>Chitinophagia</taxon>
        <taxon>Chitinophagales</taxon>
        <taxon>Chitinophagaceae</taxon>
        <taxon>Chitinophaga</taxon>
    </lineage>
</organism>
<gene>
    <name evidence="3" type="ORF">WJU16_13470</name>
</gene>
<name>A0ABZ2YGS2_9BACT</name>